<feature type="compositionally biased region" description="Acidic residues" evidence="6">
    <location>
        <begin position="94"/>
        <end position="106"/>
    </location>
</feature>
<evidence type="ECO:0000313" key="8">
    <source>
        <dbReference type="Proteomes" id="UP000242814"/>
    </source>
</evidence>
<dbReference type="Pfam" id="PF08597">
    <property type="entry name" value="eIF3_subunit"/>
    <property type="match status" value="1"/>
</dbReference>
<evidence type="ECO:0000256" key="5">
    <source>
        <dbReference type="HAMAP-Rule" id="MF_03009"/>
    </source>
</evidence>
<accession>A0A1D2JGQ8</accession>
<dbReference type="Gene3D" id="1.10.246.60">
    <property type="entry name" value="Eukaryotic translation initiation factor 3 like domains"/>
    <property type="match status" value="1"/>
</dbReference>
<sequence length="285" mass="31423">MAPSKWDDQEESTPPSSPPLSAAIPIAQRRKFDDEEDSDNVVDDWEAAEDSEVEREKAAKAAAEKAKAEAEAAAKKKSRAQRIQERREQRRLEEVEEDDDSEDDDPATQRARLRRTEKDADLKHAEDLIADIDLNRSLNRSAPKATVIQLSDTGDNNDPTQRAIDLSSIPLFRPATKAQFTELTEALIPLLTAQSKKPQYALWVQDFTKKLVKELGSGDIKKVASVLTAASNEKLKEEKAAEKGGKKSKAAKTKTSVVVGRDMGVGGKADITAYDGDDLDDDDFM</sequence>
<comment type="subunit">
    <text evidence="5">Component of the eukaryotic translation initiation factor 3 (eIF-3) complex.</text>
</comment>
<comment type="similarity">
    <text evidence="5">Belongs to the eIF-3 subunit J family.</text>
</comment>
<feature type="compositionally biased region" description="Basic and acidic residues" evidence="6">
    <location>
        <begin position="234"/>
        <end position="245"/>
    </location>
</feature>
<dbReference type="PANTHER" id="PTHR21681">
    <property type="entry name" value="EUKARYOTIC TRANSLATION INITIATION FACTOR 3 SUBUNIT J"/>
    <property type="match status" value="1"/>
</dbReference>
<feature type="region of interest" description="Disordered" evidence="6">
    <location>
        <begin position="1"/>
        <end position="120"/>
    </location>
</feature>
<dbReference type="GO" id="GO:0005852">
    <property type="term" value="C:eukaryotic translation initiation factor 3 complex"/>
    <property type="evidence" value="ECO:0007669"/>
    <property type="project" value="UniProtKB-UniRule"/>
</dbReference>
<dbReference type="GO" id="GO:0003743">
    <property type="term" value="F:translation initiation factor activity"/>
    <property type="evidence" value="ECO:0007669"/>
    <property type="project" value="UniProtKB-UniRule"/>
</dbReference>
<comment type="function">
    <text evidence="5">Component of the eukaryotic translation initiation factor 3 (eIF-3) complex, which is involved in protein synthesis of a specialized repertoire of mRNAs and, together with other initiation factors, stimulates binding of mRNA and methionyl-tRNAi to the 40S ribosome. The eIF-3 complex specifically targets and initiates translation of a subset of mRNAs involved in cell proliferation.</text>
</comment>
<dbReference type="GO" id="GO:0001732">
    <property type="term" value="P:formation of cytoplasmic translation initiation complex"/>
    <property type="evidence" value="ECO:0007669"/>
    <property type="project" value="UniProtKB-UniRule"/>
</dbReference>
<evidence type="ECO:0000256" key="1">
    <source>
        <dbReference type="ARBA" id="ARBA00022490"/>
    </source>
</evidence>
<evidence type="ECO:0000313" key="7">
    <source>
        <dbReference type="EMBL" id="ODH33982.1"/>
    </source>
</evidence>
<dbReference type="VEuPathDB" id="FungiDB:PADG_04057"/>
<dbReference type="GO" id="GO:0016282">
    <property type="term" value="C:eukaryotic 43S preinitiation complex"/>
    <property type="evidence" value="ECO:0007669"/>
    <property type="project" value="UniProtKB-UniRule"/>
</dbReference>
<dbReference type="GO" id="GO:0033290">
    <property type="term" value="C:eukaryotic 48S preinitiation complex"/>
    <property type="evidence" value="ECO:0007669"/>
    <property type="project" value="UniProtKB-UniRule"/>
</dbReference>
<dbReference type="AlphaFoldDB" id="A0A1D2JGQ8"/>
<gene>
    <name evidence="5" type="primary">HCR1</name>
    <name evidence="7" type="ORF">ACO22_03205</name>
</gene>
<dbReference type="HAMAP" id="MF_03009">
    <property type="entry name" value="eIF3j"/>
    <property type="match status" value="1"/>
</dbReference>
<feature type="compositionally biased region" description="Basic and acidic residues" evidence="6">
    <location>
        <begin position="82"/>
        <end position="93"/>
    </location>
</feature>
<dbReference type="FunFam" id="1.10.246.60:FF:000003">
    <property type="entry name" value="Eukaryotic translation initiation factor 3 subunit J"/>
    <property type="match status" value="1"/>
</dbReference>
<evidence type="ECO:0000256" key="6">
    <source>
        <dbReference type="SAM" id="MobiDB-lite"/>
    </source>
</evidence>
<evidence type="ECO:0000256" key="4">
    <source>
        <dbReference type="ARBA" id="ARBA00023054"/>
    </source>
</evidence>
<comment type="subcellular location">
    <subcellularLocation>
        <location evidence="5">Cytoplasm</location>
    </subcellularLocation>
</comment>
<dbReference type="Proteomes" id="UP000242814">
    <property type="component" value="Unassembled WGS sequence"/>
</dbReference>
<dbReference type="PANTHER" id="PTHR21681:SF0">
    <property type="entry name" value="EUKARYOTIC TRANSLATION INITIATION FACTOR 3 SUBUNIT J"/>
    <property type="match status" value="1"/>
</dbReference>
<feature type="region of interest" description="Disordered" evidence="6">
    <location>
        <begin position="234"/>
        <end position="253"/>
    </location>
</feature>
<dbReference type="InterPro" id="IPR013906">
    <property type="entry name" value="eIF3j"/>
</dbReference>
<reference evidence="7 8" key="1">
    <citation type="submission" date="2016-06" db="EMBL/GenBank/DDBJ databases">
        <authorList>
            <person name="Kjaerup R.B."/>
            <person name="Dalgaard T.S."/>
            <person name="Juul-Madsen H.R."/>
        </authorList>
    </citation>
    <scope>NUCLEOTIDE SEQUENCE [LARGE SCALE GENOMIC DNA]</scope>
    <source>
        <strain evidence="7 8">Pb300</strain>
    </source>
</reference>
<proteinExistence type="inferred from homology"/>
<keyword evidence="2 5" id="KW-0396">Initiation factor</keyword>
<comment type="caution">
    <text evidence="7">The sequence shown here is derived from an EMBL/GenBank/DDBJ whole genome shotgun (WGS) entry which is preliminary data.</text>
</comment>
<dbReference type="OMA" id="KPHYALW"/>
<keyword evidence="1 5" id="KW-0963">Cytoplasm</keyword>
<feature type="compositionally biased region" description="Basic and acidic residues" evidence="6">
    <location>
        <begin position="54"/>
        <end position="74"/>
    </location>
</feature>
<keyword evidence="4" id="KW-0175">Coiled coil</keyword>
<dbReference type="EMBL" id="LZYO01000107">
    <property type="protein sequence ID" value="ODH33982.1"/>
    <property type="molecule type" value="Genomic_DNA"/>
</dbReference>
<dbReference type="VEuPathDB" id="FungiDB:PABG_01455"/>
<evidence type="ECO:0000256" key="2">
    <source>
        <dbReference type="ARBA" id="ARBA00022540"/>
    </source>
</evidence>
<dbReference type="InterPro" id="IPR023194">
    <property type="entry name" value="eIF3-like_dom_sf"/>
</dbReference>
<name>A0A1D2JGQ8_PARBR</name>
<keyword evidence="3 5" id="KW-0648">Protein biosynthesis</keyword>
<organism evidence="7 8">
    <name type="scientific">Paracoccidioides brasiliensis</name>
    <dbReference type="NCBI Taxonomy" id="121759"/>
    <lineage>
        <taxon>Eukaryota</taxon>
        <taxon>Fungi</taxon>
        <taxon>Dikarya</taxon>
        <taxon>Ascomycota</taxon>
        <taxon>Pezizomycotina</taxon>
        <taxon>Eurotiomycetes</taxon>
        <taxon>Eurotiomycetidae</taxon>
        <taxon>Onygenales</taxon>
        <taxon>Ajellomycetaceae</taxon>
        <taxon>Paracoccidioides</taxon>
    </lineage>
</organism>
<protein>
    <recommendedName>
        <fullName evidence="5">Eukaryotic translation initiation factor 3 subunit J</fullName>
        <shortName evidence="5">eIF3j</shortName>
    </recommendedName>
    <alternativeName>
        <fullName evidence="5">Eukaryotic translation initiation factor 3 30 kDa subunit homolog</fullName>
        <shortName evidence="5">eIF-3 30 kDa subunit homolog</shortName>
    </alternativeName>
</protein>
<feature type="compositionally biased region" description="Acidic residues" evidence="6">
    <location>
        <begin position="34"/>
        <end position="53"/>
    </location>
</feature>
<evidence type="ECO:0000256" key="3">
    <source>
        <dbReference type="ARBA" id="ARBA00022917"/>
    </source>
</evidence>